<name>H2UMI9_TAKRU</name>
<evidence type="ECO:0000256" key="11">
    <source>
        <dbReference type="ARBA" id="ARBA00023214"/>
    </source>
</evidence>
<evidence type="ECO:0000256" key="9">
    <source>
        <dbReference type="ARBA" id="ARBA00023173"/>
    </source>
</evidence>
<evidence type="ECO:0000313" key="15">
    <source>
        <dbReference type="Ensembl" id="ENSTRUP00000038160.3"/>
    </source>
</evidence>
<dbReference type="GO" id="GO:0005229">
    <property type="term" value="F:intracellularly calcium-gated chloride channel activity"/>
    <property type="evidence" value="ECO:0007669"/>
    <property type="project" value="TreeGrafter"/>
</dbReference>
<feature type="transmembrane region" description="Helical" evidence="13">
    <location>
        <begin position="249"/>
        <end position="277"/>
    </location>
</feature>
<dbReference type="CDD" id="cd07912">
    <property type="entry name" value="Tweety_N"/>
    <property type="match status" value="1"/>
</dbReference>
<dbReference type="GO" id="GO:0005886">
    <property type="term" value="C:plasma membrane"/>
    <property type="evidence" value="ECO:0007669"/>
    <property type="project" value="UniProtKB-SubCell"/>
</dbReference>
<evidence type="ECO:0000256" key="2">
    <source>
        <dbReference type="ARBA" id="ARBA00009849"/>
    </source>
</evidence>
<evidence type="ECO:0000256" key="10">
    <source>
        <dbReference type="ARBA" id="ARBA00023180"/>
    </source>
</evidence>
<keyword evidence="12 13" id="KW-0407">Ion channel</keyword>
<dbReference type="GO" id="GO:0072320">
    <property type="term" value="F:volume-sensitive chloride channel activity"/>
    <property type="evidence" value="ECO:0007669"/>
    <property type="project" value="TreeGrafter"/>
</dbReference>
<organism evidence="15 16">
    <name type="scientific">Takifugu rubripes</name>
    <name type="common">Japanese pufferfish</name>
    <name type="synonym">Fugu rubripes</name>
    <dbReference type="NCBI Taxonomy" id="31033"/>
    <lineage>
        <taxon>Eukaryota</taxon>
        <taxon>Metazoa</taxon>
        <taxon>Chordata</taxon>
        <taxon>Craniata</taxon>
        <taxon>Vertebrata</taxon>
        <taxon>Euteleostomi</taxon>
        <taxon>Actinopterygii</taxon>
        <taxon>Neopterygii</taxon>
        <taxon>Teleostei</taxon>
        <taxon>Neoteleostei</taxon>
        <taxon>Acanthomorphata</taxon>
        <taxon>Eupercaria</taxon>
        <taxon>Tetraodontiformes</taxon>
        <taxon>Tetradontoidea</taxon>
        <taxon>Tetraodontidae</taxon>
        <taxon>Takifugu</taxon>
    </lineage>
</organism>
<dbReference type="InterPro" id="IPR006990">
    <property type="entry name" value="Tweety"/>
</dbReference>
<keyword evidence="8 13" id="KW-0472">Membrane</keyword>
<evidence type="ECO:0000256" key="1">
    <source>
        <dbReference type="ARBA" id="ARBA00004651"/>
    </source>
</evidence>
<dbReference type="PANTHER" id="PTHR12424">
    <property type="entry name" value="TWEETY-RELATED"/>
    <property type="match status" value="1"/>
</dbReference>
<feature type="transmembrane region" description="Helical" evidence="13">
    <location>
        <begin position="91"/>
        <end position="116"/>
    </location>
</feature>
<sequence length="540" mass="59499">MAAVVNYSPPWWVNLLHRLPHFNMEFQIVSSDFRPEDSEYQKSILLLSAVALLCLALDLLFLLFYSFWLCCRRRKGDDSTHSHSHSQQPSADCCCTAWCVIIATLVCSAGIAVGFYGNGESSDGASRVVYSLRHANHTISGVEKLVSDSSLALNQTVEENLVQLETAFKEQTDYVSIVQKLQGQLDELVRLIADVPFWSNTAVSLEDLAQKMETFDFYRWLGYLGLLLFDVLICLLVLFGLIRNSRSTLIGVCLLGVLTLIISWGSLGLELAVAGLLPFSLSFSPSYTEYHLMTFPDILQYYLRCSSGQLNPFQQRLSGSHKALVEMQDDVAELLRSLPSACANLEQIQSVLNSTEVGLHQLTALVDCRSLHMDYVQALTGLCYDGVEGLIYLVLFSFVTALMFSSIVCSVPHTWPGKRTDEEDGEDESGASRGGIHDNLYRVHMPSLYSCGSSYGSEASLPATAHTVSNAPVTEYMSQNANFQNPRCENTPLIGRESPPPSVSAHFLEHTLPPLSSRTHNAAGNRDALRGCLGAFCAGC</sequence>
<feature type="transmembrane region" description="Helical" evidence="13">
    <location>
        <begin position="390"/>
        <end position="411"/>
    </location>
</feature>
<protein>
    <recommendedName>
        <fullName evidence="13">Protein tweety homolog</fullName>
    </recommendedName>
</protein>
<feature type="region of interest" description="Disordered" evidence="14">
    <location>
        <begin position="415"/>
        <end position="437"/>
    </location>
</feature>
<keyword evidence="6 13" id="KW-1133">Transmembrane helix</keyword>
<keyword evidence="4" id="KW-1003">Cell membrane</keyword>
<feature type="transmembrane region" description="Helical" evidence="13">
    <location>
        <begin position="220"/>
        <end position="242"/>
    </location>
</feature>
<dbReference type="Proteomes" id="UP000005226">
    <property type="component" value="Chromosome 17"/>
</dbReference>
<keyword evidence="11 13" id="KW-0868">Chloride</keyword>
<keyword evidence="10" id="KW-0325">Glycoprotein</keyword>
<comment type="function">
    <text evidence="13">Probable chloride channel.</text>
</comment>
<dbReference type="GeneTree" id="ENSGT00950000183060"/>
<evidence type="ECO:0000313" key="16">
    <source>
        <dbReference type="Proteomes" id="UP000005226"/>
    </source>
</evidence>
<dbReference type="Ensembl" id="ENSTRUT00000038297.3">
    <property type="protein sequence ID" value="ENSTRUP00000038160.3"/>
    <property type="gene ID" value="ENSTRUG00000014928.3"/>
</dbReference>
<gene>
    <name evidence="15" type="primary">LOC101072944</name>
</gene>
<reference evidence="15" key="3">
    <citation type="submission" date="2025-09" db="UniProtKB">
        <authorList>
            <consortium name="Ensembl"/>
        </authorList>
    </citation>
    <scope>IDENTIFICATION</scope>
</reference>
<reference evidence="15 16" key="1">
    <citation type="journal article" date="2011" name="Genome Biol. Evol.">
        <title>Integration of the genetic map and genome assembly of fugu facilitates insights into distinct features of genome evolution in teleosts and mammals.</title>
        <authorList>
            <person name="Kai W."/>
            <person name="Kikuchi K."/>
            <person name="Tohari S."/>
            <person name="Chew A.K."/>
            <person name="Tay A."/>
            <person name="Fujiwara A."/>
            <person name="Hosoya S."/>
            <person name="Suetake H."/>
            <person name="Naruse K."/>
            <person name="Brenner S."/>
            <person name="Suzuki Y."/>
            <person name="Venkatesh B."/>
        </authorList>
    </citation>
    <scope>NUCLEOTIDE SEQUENCE [LARGE SCALE GENOMIC DNA]</scope>
</reference>
<dbReference type="PANTHER" id="PTHR12424:SF4">
    <property type="entry name" value="PROTEIN TWEETY HOMOLOG 3"/>
    <property type="match status" value="1"/>
</dbReference>
<evidence type="ECO:0000256" key="12">
    <source>
        <dbReference type="ARBA" id="ARBA00023303"/>
    </source>
</evidence>
<evidence type="ECO:0000256" key="13">
    <source>
        <dbReference type="RuleBase" id="RU361114"/>
    </source>
</evidence>
<feature type="transmembrane region" description="Helical" evidence="13">
    <location>
        <begin position="44"/>
        <end position="70"/>
    </location>
</feature>
<keyword evidence="9 13" id="KW-0869">Chloride channel</keyword>
<evidence type="ECO:0000256" key="14">
    <source>
        <dbReference type="SAM" id="MobiDB-lite"/>
    </source>
</evidence>
<keyword evidence="3 13" id="KW-0813">Transport</keyword>
<reference evidence="15" key="2">
    <citation type="submission" date="2025-08" db="UniProtKB">
        <authorList>
            <consortium name="Ensembl"/>
        </authorList>
    </citation>
    <scope>IDENTIFICATION</scope>
</reference>
<evidence type="ECO:0000256" key="5">
    <source>
        <dbReference type="ARBA" id="ARBA00022692"/>
    </source>
</evidence>
<keyword evidence="7 13" id="KW-0406">Ion transport</keyword>
<keyword evidence="16" id="KW-1185">Reference proteome</keyword>
<comment type="similarity">
    <text evidence="2 13">Belongs to the tweety family.</text>
</comment>
<dbReference type="Pfam" id="PF04906">
    <property type="entry name" value="Tweety"/>
    <property type="match status" value="1"/>
</dbReference>
<proteinExistence type="inferred from homology"/>
<accession>H2UMI9</accession>
<evidence type="ECO:0000256" key="4">
    <source>
        <dbReference type="ARBA" id="ARBA00022475"/>
    </source>
</evidence>
<keyword evidence="5 13" id="KW-0812">Transmembrane</keyword>
<dbReference type="GO" id="GO:0034707">
    <property type="term" value="C:chloride channel complex"/>
    <property type="evidence" value="ECO:0007669"/>
    <property type="project" value="UniProtKB-UniRule"/>
</dbReference>
<dbReference type="AlphaFoldDB" id="H2UMI9"/>
<evidence type="ECO:0000256" key="3">
    <source>
        <dbReference type="ARBA" id="ARBA00022448"/>
    </source>
</evidence>
<evidence type="ECO:0000256" key="8">
    <source>
        <dbReference type="ARBA" id="ARBA00023136"/>
    </source>
</evidence>
<evidence type="ECO:0000256" key="6">
    <source>
        <dbReference type="ARBA" id="ARBA00022989"/>
    </source>
</evidence>
<evidence type="ECO:0000256" key="7">
    <source>
        <dbReference type="ARBA" id="ARBA00023065"/>
    </source>
</evidence>
<dbReference type="HOGENOM" id="CLU_023758_0_1_1"/>
<comment type="subcellular location">
    <subcellularLocation>
        <location evidence="1 13">Cell membrane</location>
        <topology evidence="1 13">Multi-pass membrane protein</topology>
    </subcellularLocation>
</comment>